<evidence type="ECO:0000313" key="6">
    <source>
        <dbReference type="EMBL" id="WIV56130.1"/>
    </source>
</evidence>
<dbReference type="PANTHER" id="PTHR30136">
    <property type="entry name" value="HELIX-TURN-HELIX TRANSCRIPTIONAL REGULATOR, ICLR FAMILY"/>
    <property type="match status" value="1"/>
</dbReference>
<keyword evidence="2" id="KW-0238">DNA-binding</keyword>
<keyword evidence="3" id="KW-0804">Transcription</keyword>
<gene>
    <name evidence="6" type="ORF">QP939_46280</name>
</gene>
<dbReference type="PROSITE" id="PS51078">
    <property type="entry name" value="ICLR_ED"/>
    <property type="match status" value="1"/>
</dbReference>
<dbReference type="Proteomes" id="UP001227101">
    <property type="component" value="Chromosome"/>
</dbReference>
<dbReference type="Pfam" id="PF01614">
    <property type="entry name" value="IclR_C"/>
    <property type="match status" value="1"/>
</dbReference>
<dbReference type="SMART" id="SM00346">
    <property type="entry name" value="HTH_ICLR"/>
    <property type="match status" value="1"/>
</dbReference>
<evidence type="ECO:0000256" key="3">
    <source>
        <dbReference type="ARBA" id="ARBA00023163"/>
    </source>
</evidence>
<dbReference type="InterPro" id="IPR036390">
    <property type="entry name" value="WH_DNA-bd_sf"/>
</dbReference>
<proteinExistence type="predicted"/>
<dbReference type="PROSITE" id="PS51077">
    <property type="entry name" value="HTH_ICLR"/>
    <property type="match status" value="1"/>
</dbReference>
<evidence type="ECO:0000313" key="7">
    <source>
        <dbReference type="Proteomes" id="UP001227101"/>
    </source>
</evidence>
<dbReference type="SUPFAM" id="SSF55781">
    <property type="entry name" value="GAF domain-like"/>
    <property type="match status" value="1"/>
</dbReference>
<dbReference type="InterPro" id="IPR005471">
    <property type="entry name" value="Tscrpt_reg_IclR_N"/>
</dbReference>
<protein>
    <submittedName>
        <fullName evidence="6">IclR family transcriptional regulator</fullName>
    </submittedName>
</protein>
<evidence type="ECO:0000256" key="2">
    <source>
        <dbReference type="ARBA" id="ARBA00023125"/>
    </source>
</evidence>
<keyword evidence="1" id="KW-0805">Transcription regulation</keyword>
<dbReference type="InterPro" id="IPR014757">
    <property type="entry name" value="Tscrpt_reg_IclR_C"/>
</dbReference>
<evidence type="ECO:0000259" key="5">
    <source>
        <dbReference type="PROSITE" id="PS51078"/>
    </source>
</evidence>
<dbReference type="InterPro" id="IPR050707">
    <property type="entry name" value="HTH_MetabolicPath_Reg"/>
</dbReference>
<dbReference type="RefSeq" id="WP_285453191.1">
    <property type="nucleotide sequence ID" value="NZ_CP127173.1"/>
</dbReference>
<dbReference type="Pfam" id="PF09339">
    <property type="entry name" value="HTH_IclR"/>
    <property type="match status" value="1"/>
</dbReference>
<reference evidence="6 7" key="1">
    <citation type="submission" date="2023-06" db="EMBL/GenBank/DDBJ databases">
        <authorList>
            <person name="Oyuntsetseg B."/>
            <person name="Kim S.B."/>
        </authorList>
    </citation>
    <scope>NUCLEOTIDE SEQUENCE [LARGE SCALE GENOMIC DNA]</scope>
    <source>
        <strain evidence="6 7">2-2</strain>
    </source>
</reference>
<feature type="domain" description="HTH iclR-type" evidence="4">
    <location>
        <begin position="11"/>
        <end position="72"/>
    </location>
</feature>
<dbReference type="EMBL" id="CP127173">
    <property type="protein sequence ID" value="WIV56130.1"/>
    <property type="molecule type" value="Genomic_DNA"/>
</dbReference>
<keyword evidence="7" id="KW-1185">Reference proteome</keyword>
<dbReference type="SUPFAM" id="SSF46785">
    <property type="entry name" value="Winged helix' DNA-binding domain"/>
    <property type="match status" value="1"/>
</dbReference>
<dbReference type="Gene3D" id="1.10.10.10">
    <property type="entry name" value="Winged helix-like DNA-binding domain superfamily/Winged helix DNA-binding domain"/>
    <property type="match status" value="1"/>
</dbReference>
<dbReference type="Gene3D" id="3.30.450.40">
    <property type="match status" value="1"/>
</dbReference>
<evidence type="ECO:0000256" key="1">
    <source>
        <dbReference type="ARBA" id="ARBA00023015"/>
    </source>
</evidence>
<sequence>MTRRAEPGAGTSVTSKVLALLEAFTPDATELSLSELARRSGVSLATAHRRAAELVEWGALERDAAGRYRVGLRLWEVASLAPRGLGLRDAAMPFLEDLYEVTHENVQLAVREGLEVVFVERIAGRDAVPVWTRVGGRFALHATGVGLVLLAHAPAAVQEEVLGAPLRAFTPKTVSDPAHLRRMLADVRKLGYSVSDGQVTVDALSVGAPVFAADGSVAAAVSLVVRADSTQPSALAPLVMAAARGIGRALAGGPSRVFPAGRPR</sequence>
<evidence type="ECO:0000259" key="4">
    <source>
        <dbReference type="PROSITE" id="PS51077"/>
    </source>
</evidence>
<organism evidence="6 7">
    <name type="scientific">Amycolatopsis nalaikhensis</name>
    <dbReference type="NCBI Taxonomy" id="715472"/>
    <lineage>
        <taxon>Bacteria</taxon>
        <taxon>Bacillati</taxon>
        <taxon>Actinomycetota</taxon>
        <taxon>Actinomycetes</taxon>
        <taxon>Pseudonocardiales</taxon>
        <taxon>Pseudonocardiaceae</taxon>
        <taxon>Amycolatopsis</taxon>
    </lineage>
</organism>
<dbReference type="InterPro" id="IPR036388">
    <property type="entry name" value="WH-like_DNA-bd_sf"/>
</dbReference>
<dbReference type="InterPro" id="IPR029016">
    <property type="entry name" value="GAF-like_dom_sf"/>
</dbReference>
<feature type="domain" description="IclR-ED" evidence="5">
    <location>
        <begin position="73"/>
        <end position="252"/>
    </location>
</feature>
<name>A0ABY8XKG9_9PSEU</name>
<dbReference type="PANTHER" id="PTHR30136:SF24">
    <property type="entry name" value="HTH-TYPE TRANSCRIPTIONAL REPRESSOR ALLR"/>
    <property type="match status" value="1"/>
</dbReference>
<accession>A0ABY8XKG9</accession>